<proteinExistence type="predicted"/>
<feature type="compositionally biased region" description="Polar residues" evidence="1">
    <location>
        <begin position="21"/>
        <end position="35"/>
    </location>
</feature>
<evidence type="ECO:0000256" key="1">
    <source>
        <dbReference type="SAM" id="MobiDB-lite"/>
    </source>
</evidence>
<evidence type="ECO:0000313" key="3">
    <source>
        <dbReference type="Proteomes" id="UP000597444"/>
    </source>
</evidence>
<sequence>MGSGTSTYTDKIRAVLYPNQRVWTPQGNGTVSTPPENRATYESSSYAPSPPPMPSAPVEATTLQRLANGQIGTEGQQESGLAQLSRMLQERQSSQQQVTDYPIRNTYSYQATEPRQTEEPSFPAPNIPQSTTSAATMNYAAQAPVRPMPTPENPVEPVSYAAPAPTRPAQAPEPPATPTGYASPAPVRPAYSPDMTTGTTGFITHTTPPAPVRPTQAPEHTIISAQPLRASPIQDIPAERPDSGHSNTEGARRTEAIARAAYGQPPQTPAAIQPLASIAAQPAPQPMKTPPVSEPPLVEEGQAYITEEPEEETLHQISGELVSNEKVKNKASVPETTISEEALLISELGAEVDLGLSPNNALLLDIMQSLPPMPPAPPQPSQVQPQVLNGRATRTLNSVLLEGHLVPQNRLEVAQRIQRMLRGVDLNYQLGEILLMFKLLTPDQLLAASLVSYGMITTAQISALGRIRQELHAIGLEYDLENLVILFRILTPEQLREVRSSWQG</sequence>
<dbReference type="EMBL" id="BNJK01000001">
    <property type="protein sequence ID" value="GHO92060.1"/>
    <property type="molecule type" value="Genomic_DNA"/>
</dbReference>
<gene>
    <name evidence="2" type="ORF">KSF_021080</name>
</gene>
<feature type="compositionally biased region" description="Polar residues" evidence="1">
    <location>
        <begin position="61"/>
        <end position="82"/>
    </location>
</feature>
<feature type="region of interest" description="Disordered" evidence="1">
    <location>
        <begin position="144"/>
        <end position="217"/>
    </location>
</feature>
<accession>A0A8J3IGK2</accession>
<keyword evidence="3" id="KW-1185">Reference proteome</keyword>
<evidence type="ECO:0000313" key="2">
    <source>
        <dbReference type="EMBL" id="GHO92060.1"/>
    </source>
</evidence>
<feature type="compositionally biased region" description="Polar residues" evidence="1">
    <location>
        <begin position="90"/>
        <end position="114"/>
    </location>
</feature>
<organism evidence="2 3">
    <name type="scientific">Reticulibacter mediterranei</name>
    <dbReference type="NCBI Taxonomy" id="2778369"/>
    <lineage>
        <taxon>Bacteria</taxon>
        <taxon>Bacillati</taxon>
        <taxon>Chloroflexota</taxon>
        <taxon>Ktedonobacteria</taxon>
        <taxon>Ktedonobacterales</taxon>
        <taxon>Reticulibacteraceae</taxon>
        <taxon>Reticulibacter</taxon>
    </lineage>
</organism>
<dbReference type="AlphaFoldDB" id="A0A8J3IGK2"/>
<protein>
    <submittedName>
        <fullName evidence="2">Uncharacterized protein</fullName>
    </submittedName>
</protein>
<feature type="region of interest" description="Disordered" evidence="1">
    <location>
        <begin position="19"/>
        <end position="131"/>
    </location>
</feature>
<comment type="caution">
    <text evidence="2">The sequence shown here is derived from an EMBL/GenBank/DDBJ whole genome shotgun (WGS) entry which is preliminary data.</text>
</comment>
<feature type="compositionally biased region" description="Low complexity" evidence="1">
    <location>
        <begin position="196"/>
        <end position="207"/>
    </location>
</feature>
<dbReference type="Proteomes" id="UP000597444">
    <property type="component" value="Unassembled WGS sequence"/>
</dbReference>
<reference evidence="2" key="1">
    <citation type="submission" date="2020-10" db="EMBL/GenBank/DDBJ databases">
        <title>Taxonomic study of unclassified bacteria belonging to the class Ktedonobacteria.</title>
        <authorList>
            <person name="Yabe S."/>
            <person name="Wang C.M."/>
            <person name="Zheng Y."/>
            <person name="Sakai Y."/>
            <person name="Cavaletti L."/>
            <person name="Monciardini P."/>
            <person name="Donadio S."/>
        </authorList>
    </citation>
    <scope>NUCLEOTIDE SEQUENCE</scope>
    <source>
        <strain evidence="2">ID150040</strain>
    </source>
</reference>
<feature type="compositionally biased region" description="Low complexity" evidence="1">
    <location>
        <begin position="161"/>
        <end position="170"/>
    </location>
</feature>
<name>A0A8J3IGK2_9CHLR</name>